<gene>
    <name evidence="1" type="ORF">L1987_43899</name>
</gene>
<proteinExistence type="predicted"/>
<organism evidence="1 2">
    <name type="scientific">Smallanthus sonchifolius</name>
    <dbReference type="NCBI Taxonomy" id="185202"/>
    <lineage>
        <taxon>Eukaryota</taxon>
        <taxon>Viridiplantae</taxon>
        <taxon>Streptophyta</taxon>
        <taxon>Embryophyta</taxon>
        <taxon>Tracheophyta</taxon>
        <taxon>Spermatophyta</taxon>
        <taxon>Magnoliopsida</taxon>
        <taxon>eudicotyledons</taxon>
        <taxon>Gunneridae</taxon>
        <taxon>Pentapetalae</taxon>
        <taxon>asterids</taxon>
        <taxon>campanulids</taxon>
        <taxon>Asterales</taxon>
        <taxon>Asteraceae</taxon>
        <taxon>Asteroideae</taxon>
        <taxon>Heliantheae alliance</taxon>
        <taxon>Millerieae</taxon>
        <taxon>Smallanthus</taxon>
    </lineage>
</organism>
<protein>
    <submittedName>
        <fullName evidence="1">Uncharacterized protein</fullName>
    </submittedName>
</protein>
<evidence type="ECO:0000313" key="1">
    <source>
        <dbReference type="EMBL" id="KAI3784794.1"/>
    </source>
</evidence>
<sequence>MEINHFHFSDFVSLKKAENWISRVSFLQTNSLTPLPAVTSLLRRFQSAVTSLLRRSSIHCSDPVICSSDFSHASPCCHLSSPAISIRSHLSSPAFVNTLFR</sequence>
<dbReference type="Proteomes" id="UP001056120">
    <property type="component" value="Linkage Group LG14"/>
</dbReference>
<dbReference type="EMBL" id="CM042031">
    <property type="protein sequence ID" value="KAI3784794.1"/>
    <property type="molecule type" value="Genomic_DNA"/>
</dbReference>
<keyword evidence="2" id="KW-1185">Reference proteome</keyword>
<evidence type="ECO:0000313" key="2">
    <source>
        <dbReference type="Proteomes" id="UP001056120"/>
    </source>
</evidence>
<accession>A0ACB9GMD8</accession>
<reference evidence="2" key="1">
    <citation type="journal article" date="2022" name="Mol. Ecol. Resour.">
        <title>The genomes of chicory, endive, great burdock and yacon provide insights into Asteraceae palaeo-polyploidization history and plant inulin production.</title>
        <authorList>
            <person name="Fan W."/>
            <person name="Wang S."/>
            <person name="Wang H."/>
            <person name="Wang A."/>
            <person name="Jiang F."/>
            <person name="Liu H."/>
            <person name="Zhao H."/>
            <person name="Xu D."/>
            <person name="Zhang Y."/>
        </authorList>
    </citation>
    <scope>NUCLEOTIDE SEQUENCE [LARGE SCALE GENOMIC DNA]</scope>
    <source>
        <strain evidence="2">cv. Yunnan</strain>
    </source>
</reference>
<comment type="caution">
    <text evidence="1">The sequence shown here is derived from an EMBL/GenBank/DDBJ whole genome shotgun (WGS) entry which is preliminary data.</text>
</comment>
<name>A0ACB9GMD8_9ASTR</name>
<reference evidence="1 2" key="2">
    <citation type="journal article" date="2022" name="Mol. Ecol. Resour.">
        <title>The genomes of chicory, endive, great burdock and yacon provide insights into Asteraceae paleo-polyploidization history and plant inulin production.</title>
        <authorList>
            <person name="Fan W."/>
            <person name="Wang S."/>
            <person name="Wang H."/>
            <person name="Wang A."/>
            <person name="Jiang F."/>
            <person name="Liu H."/>
            <person name="Zhao H."/>
            <person name="Xu D."/>
            <person name="Zhang Y."/>
        </authorList>
    </citation>
    <scope>NUCLEOTIDE SEQUENCE [LARGE SCALE GENOMIC DNA]</scope>
    <source>
        <strain evidence="2">cv. Yunnan</strain>
        <tissue evidence="1">Leaves</tissue>
    </source>
</reference>